<sequence length="203" mass="22910">MIRVPPGRAGRQWLRHRVDTARNAAELLKRKLLILEQRHHHLWTRARECRESWELAARQARQWVDRAVLTGGLRGLRLSAPRESAEVTLTWDTVMGTRYPVATSCAPPRTPPGATVLTGAVWTEANVAHRRALEAAVDCAAAAEALRIVELEIATTRRRVRALDHRWIPGLEATLSELDASLEELERAEHLTRHWASGQDPSR</sequence>
<evidence type="ECO:0000256" key="1">
    <source>
        <dbReference type="ARBA" id="ARBA00005850"/>
    </source>
</evidence>
<dbReference type="AlphaFoldDB" id="D3PVL4"/>
<evidence type="ECO:0000256" key="3">
    <source>
        <dbReference type="ARBA" id="ARBA00023065"/>
    </source>
</evidence>
<dbReference type="EMBL" id="CP001778">
    <property type="protein sequence ID" value="ADD43128.1"/>
    <property type="molecule type" value="Genomic_DNA"/>
</dbReference>
<keyword evidence="3" id="KW-0406">Ion transport</keyword>
<dbReference type="Gene3D" id="1.10.287.3240">
    <property type="match status" value="1"/>
</dbReference>
<dbReference type="RefSeq" id="WP_013018699.1">
    <property type="nucleotide sequence ID" value="NC_013947.1"/>
</dbReference>
<gene>
    <name evidence="4" type="ordered locus">Snas_3464</name>
</gene>
<dbReference type="OrthoDB" id="3481653at2"/>
<keyword evidence="5" id="KW-1185">Reference proteome</keyword>
<dbReference type="KEGG" id="sna:Snas_3464"/>
<dbReference type="eggNOG" id="COG1394">
    <property type="taxonomic scope" value="Bacteria"/>
</dbReference>
<evidence type="ECO:0000313" key="5">
    <source>
        <dbReference type="Proteomes" id="UP000000844"/>
    </source>
</evidence>
<dbReference type="GO" id="GO:0046961">
    <property type="term" value="F:proton-transporting ATPase activity, rotational mechanism"/>
    <property type="evidence" value="ECO:0007669"/>
    <property type="project" value="InterPro"/>
</dbReference>
<dbReference type="HOGENOM" id="CLU_1348252_0_0_11"/>
<evidence type="ECO:0000256" key="2">
    <source>
        <dbReference type="ARBA" id="ARBA00022448"/>
    </source>
</evidence>
<dbReference type="InterPro" id="IPR002699">
    <property type="entry name" value="V_ATPase_D"/>
</dbReference>
<dbReference type="PANTHER" id="PTHR11671">
    <property type="entry name" value="V-TYPE ATP SYNTHASE SUBUNIT D"/>
    <property type="match status" value="1"/>
</dbReference>
<accession>D3PVL4</accession>
<dbReference type="Pfam" id="PF01813">
    <property type="entry name" value="ATP-synt_D"/>
    <property type="match status" value="1"/>
</dbReference>
<name>D3PVL4_STANL</name>
<comment type="similarity">
    <text evidence="1">Belongs to the V-ATPase D subunit family.</text>
</comment>
<keyword evidence="2" id="KW-0813">Transport</keyword>
<protein>
    <submittedName>
        <fullName evidence="4">H+transporting two-sector ATPase D subunit</fullName>
    </submittedName>
</protein>
<evidence type="ECO:0000313" key="4">
    <source>
        <dbReference type="EMBL" id="ADD43128.1"/>
    </source>
</evidence>
<dbReference type="Proteomes" id="UP000000844">
    <property type="component" value="Chromosome"/>
</dbReference>
<proteinExistence type="inferred from homology"/>
<reference evidence="4 5" key="1">
    <citation type="journal article" date="2009" name="Stand. Genomic Sci.">
        <title>Complete genome sequence of Stackebrandtia nassauensis type strain (LLR-40K-21).</title>
        <authorList>
            <person name="Munk C."/>
            <person name="Lapidus A."/>
            <person name="Copeland A."/>
            <person name="Jando M."/>
            <person name="Mayilraj S."/>
            <person name="Glavina Del Rio T."/>
            <person name="Nolan M."/>
            <person name="Chen F."/>
            <person name="Lucas S."/>
            <person name="Tice H."/>
            <person name="Cheng J.F."/>
            <person name="Han C."/>
            <person name="Detter J.C."/>
            <person name="Bruce D."/>
            <person name="Goodwin L."/>
            <person name="Chain P."/>
            <person name="Pitluck S."/>
            <person name="Goker M."/>
            <person name="Ovchinikova G."/>
            <person name="Pati A."/>
            <person name="Ivanova N."/>
            <person name="Mavromatis K."/>
            <person name="Chen A."/>
            <person name="Palaniappan K."/>
            <person name="Land M."/>
            <person name="Hauser L."/>
            <person name="Chang Y.J."/>
            <person name="Jeffries C.D."/>
            <person name="Bristow J."/>
            <person name="Eisen J.A."/>
            <person name="Markowitz V."/>
            <person name="Hugenholtz P."/>
            <person name="Kyrpides N.C."/>
            <person name="Klenk H.P."/>
        </authorList>
    </citation>
    <scope>NUCLEOTIDE SEQUENCE [LARGE SCALE GENOMIC DNA]</scope>
    <source>
        <strain evidence="5">DSM 44728 / CIP 108903 / NRRL B-16338 / NBRC 102104 / LLR-40K-21</strain>
    </source>
</reference>
<organism evidence="4 5">
    <name type="scientific">Stackebrandtia nassauensis (strain DSM 44728 / CIP 108903 / NRRL B-16338 / NBRC 102104 / LLR-40K-21)</name>
    <dbReference type="NCBI Taxonomy" id="446470"/>
    <lineage>
        <taxon>Bacteria</taxon>
        <taxon>Bacillati</taxon>
        <taxon>Actinomycetota</taxon>
        <taxon>Actinomycetes</taxon>
        <taxon>Glycomycetales</taxon>
        <taxon>Glycomycetaceae</taxon>
        <taxon>Stackebrandtia</taxon>
    </lineage>
</organism>
<dbReference type="STRING" id="446470.Snas_3464"/>